<dbReference type="InterPro" id="IPR029063">
    <property type="entry name" value="SAM-dependent_MTases_sf"/>
</dbReference>
<reference evidence="3" key="1">
    <citation type="submission" date="2021-01" db="EMBL/GenBank/DDBJ databases">
        <title>Whole genome shotgun sequence of Actinocatenispora rupis NBRC 107355.</title>
        <authorList>
            <person name="Komaki H."/>
            <person name="Tamura T."/>
        </authorList>
    </citation>
    <scope>NUCLEOTIDE SEQUENCE</scope>
    <source>
        <strain evidence="3">NBRC 107355</strain>
    </source>
</reference>
<dbReference type="Gene3D" id="3.40.50.150">
    <property type="entry name" value="Vaccinia Virus protein VP39"/>
    <property type="match status" value="1"/>
</dbReference>
<dbReference type="CDD" id="cd02440">
    <property type="entry name" value="AdoMet_MTases"/>
    <property type="match status" value="1"/>
</dbReference>
<dbReference type="GO" id="GO:0032259">
    <property type="term" value="P:methylation"/>
    <property type="evidence" value="ECO:0007669"/>
    <property type="project" value="UniProtKB-KW"/>
</dbReference>
<dbReference type="Proteomes" id="UP000612808">
    <property type="component" value="Unassembled WGS sequence"/>
</dbReference>
<protein>
    <submittedName>
        <fullName evidence="3">Methyltransferase</fullName>
    </submittedName>
</protein>
<evidence type="ECO:0000313" key="3">
    <source>
        <dbReference type="EMBL" id="GID11655.1"/>
    </source>
</evidence>
<dbReference type="PANTHER" id="PTHR14741:SF32">
    <property type="entry name" value="TRIMETHYLGUANOSINE SYNTHASE"/>
    <property type="match status" value="1"/>
</dbReference>
<sequence length="402" mass="40912">MLQALLGADGSAALAAAAPLAAGDPLAGVEALRRSGYPADLAAAAYGQATLRARAAAKFGPDAARMWFTADGLQQATRPVVADRRARRLAAAGVRTVLDLCCGIGTDALAYARAGLRVTAVDADPGTAAVAAANAESAGLSHLVDVRCADATTVDRAGADAVFCDPARRSGGRRVFDPSAYSPPWDFLLDLTAGTTCLKLGPGIDHALLPPGAEAEWVSVRGEVVEAALWCGPLARVPRRATVLDATGAADLTGDGTREATVGPVRAYLYEPDGAVLRAHLVAELADRIGGTIGEPGVGYLYTDRPAATPFARGYAVDEVLAYSVKRLRAVLRSRGVGVVTIKKRGIALDPDALRRQLKPAGDATATVVVTRIAGTPTALLCTPLPAGGAVGNARPAGTGGG</sequence>
<dbReference type="EMBL" id="BOMB01000013">
    <property type="protein sequence ID" value="GID11655.1"/>
    <property type="molecule type" value="Genomic_DNA"/>
</dbReference>
<evidence type="ECO:0000313" key="4">
    <source>
        <dbReference type="Proteomes" id="UP000612808"/>
    </source>
</evidence>
<keyword evidence="3" id="KW-0808">Transferase</keyword>
<evidence type="ECO:0000259" key="2">
    <source>
        <dbReference type="Pfam" id="PF18096"/>
    </source>
</evidence>
<gene>
    <name evidence="3" type="ORF">Aru02nite_25440</name>
</gene>
<keyword evidence="4" id="KW-1185">Reference proteome</keyword>
<organism evidence="3 4">
    <name type="scientific">Actinocatenispora rupis</name>
    <dbReference type="NCBI Taxonomy" id="519421"/>
    <lineage>
        <taxon>Bacteria</taxon>
        <taxon>Bacillati</taxon>
        <taxon>Actinomycetota</taxon>
        <taxon>Actinomycetes</taxon>
        <taxon>Micromonosporales</taxon>
        <taxon>Micromonosporaceae</taxon>
        <taxon>Actinocatenispora</taxon>
    </lineage>
</organism>
<dbReference type="InterPro" id="IPR041698">
    <property type="entry name" value="Methyltransf_25"/>
</dbReference>
<proteinExistence type="predicted"/>
<dbReference type="Pfam" id="PF13649">
    <property type="entry name" value="Methyltransf_25"/>
    <property type="match status" value="1"/>
</dbReference>
<dbReference type="GO" id="GO:0008168">
    <property type="term" value="F:methyltransferase activity"/>
    <property type="evidence" value="ECO:0007669"/>
    <property type="project" value="UniProtKB-KW"/>
</dbReference>
<dbReference type="Pfam" id="PF18096">
    <property type="entry name" value="Thump_like"/>
    <property type="match status" value="1"/>
</dbReference>
<dbReference type="PANTHER" id="PTHR14741">
    <property type="entry name" value="S-ADENOSYLMETHIONINE-DEPENDENT METHYLTRANSFERASE RELATED"/>
    <property type="match status" value="1"/>
</dbReference>
<dbReference type="InterPro" id="IPR041497">
    <property type="entry name" value="Thump-like"/>
</dbReference>
<feature type="domain" description="Methyltransferase" evidence="1">
    <location>
        <begin position="97"/>
        <end position="164"/>
    </location>
</feature>
<name>A0A8J3IZE9_9ACTN</name>
<evidence type="ECO:0000259" key="1">
    <source>
        <dbReference type="Pfam" id="PF13649"/>
    </source>
</evidence>
<comment type="caution">
    <text evidence="3">The sequence shown here is derived from an EMBL/GenBank/DDBJ whole genome shotgun (WGS) entry which is preliminary data.</text>
</comment>
<dbReference type="AlphaFoldDB" id="A0A8J3IZE9"/>
<dbReference type="SUPFAM" id="SSF53335">
    <property type="entry name" value="S-adenosyl-L-methionine-dependent methyltransferases"/>
    <property type="match status" value="1"/>
</dbReference>
<feature type="domain" description="THUMP-like" evidence="2">
    <location>
        <begin position="312"/>
        <end position="384"/>
    </location>
</feature>
<keyword evidence="3" id="KW-0489">Methyltransferase</keyword>
<accession>A0A8J3IZE9</accession>